<dbReference type="GO" id="GO:0005634">
    <property type="term" value="C:nucleus"/>
    <property type="evidence" value="ECO:0007669"/>
    <property type="project" value="UniProtKB-SubCell"/>
</dbReference>
<dbReference type="SUPFAM" id="SSF116768">
    <property type="entry name" value="DNA-binding domain of EIN3-like"/>
    <property type="match status" value="1"/>
</dbReference>
<evidence type="ECO:0000256" key="2">
    <source>
        <dbReference type="ARBA" id="ARBA00009416"/>
    </source>
</evidence>
<dbReference type="InterPro" id="IPR023278">
    <property type="entry name" value="Ethylene_insens-like_DNA-bd"/>
</dbReference>
<evidence type="ECO:0000259" key="7">
    <source>
        <dbReference type="Pfam" id="PF04873"/>
    </source>
</evidence>
<sequence>MGMRSNTGLFFSQPQPIIDDDGHTDDEFDVDKLEKRIWRQGMRLKRLKERRKNKERDDEQLISKCMFKMMEVCNAQGFVYGIIPENGKHIISASHNLQEWWKDKVRFDLNGPIAIAKHQESNNMVCESNEEGNNIANQLSQKFLRDLQDPTLGWLLSALMPHCDPPQRRFPFEKRVRPPWWPTGEEYWWPKDQGPPPYKKPHDLKKSWKIGVLTSVIKHLSPGTMREIVTQTKSLWNKMTTKEKDIWFNVIEEEEASKHEKMLNTSNFEINVGFQDMNSRENNQPICRNRNGLFASSKFHVMPMHDRNINGNQSCLVEGNQSVNLQPEAQNHQEHWHFGRSEGNIVERSSVEDLMKLSSNNNKRTV</sequence>
<name>A0A8X7RQ73_BRACI</name>
<dbReference type="PANTHER" id="PTHR33305">
    <property type="entry name" value="ETHYLENE INSENSITIVE 3-LIKE 2 PROTEIN"/>
    <property type="match status" value="1"/>
</dbReference>
<comment type="similarity">
    <text evidence="2">Belongs to the EIN3 family.</text>
</comment>
<comment type="subcellular location">
    <subcellularLocation>
        <location evidence="1">Nucleus</location>
    </subcellularLocation>
</comment>
<gene>
    <name evidence="8" type="ORF">Bca52824_038741</name>
</gene>
<feature type="compositionally biased region" description="Polar residues" evidence="6">
    <location>
        <begin position="1"/>
        <end position="15"/>
    </location>
</feature>
<dbReference type="OrthoDB" id="1038662at2759"/>
<proteinExistence type="inferred from homology"/>
<dbReference type="InterPro" id="IPR047091">
    <property type="entry name" value="EIN3-like_DNA-bd"/>
</dbReference>
<dbReference type="Proteomes" id="UP000886595">
    <property type="component" value="Unassembled WGS sequence"/>
</dbReference>
<dbReference type="PANTHER" id="PTHR33305:SF59">
    <property type="entry name" value="ETHYLENE INSENSITIVE 3-LIKE DNA-BINDING DOMAIN-CONTAINING PROTEIN"/>
    <property type="match status" value="1"/>
</dbReference>
<accession>A0A8X7RQ73</accession>
<evidence type="ECO:0000313" key="8">
    <source>
        <dbReference type="EMBL" id="KAG2292072.1"/>
    </source>
</evidence>
<evidence type="ECO:0000256" key="4">
    <source>
        <dbReference type="ARBA" id="ARBA00023242"/>
    </source>
</evidence>
<dbReference type="Gene3D" id="1.10.3180.10">
    <property type="entry name" value="DNA-binding domain of EIN3-like"/>
    <property type="match status" value="1"/>
</dbReference>
<feature type="region of interest" description="Disordered" evidence="6">
    <location>
        <begin position="1"/>
        <end position="24"/>
    </location>
</feature>
<keyword evidence="9" id="KW-1185">Reference proteome</keyword>
<evidence type="ECO:0000256" key="6">
    <source>
        <dbReference type="SAM" id="MobiDB-lite"/>
    </source>
</evidence>
<dbReference type="GO" id="GO:0009873">
    <property type="term" value="P:ethylene-activated signaling pathway"/>
    <property type="evidence" value="ECO:0007669"/>
    <property type="project" value="UniProtKB-KW"/>
</dbReference>
<reference evidence="8 9" key="1">
    <citation type="submission" date="2020-02" db="EMBL/GenBank/DDBJ databases">
        <authorList>
            <person name="Ma Q."/>
            <person name="Huang Y."/>
            <person name="Song X."/>
            <person name="Pei D."/>
        </authorList>
    </citation>
    <scope>NUCLEOTIDE SEQUENCE [LARGE SCALE GENOMIC DNA]</scope>
    <source>
        <strain evidence="8">Sxm20200214</strain>
        <tissue evidence="8">Leaf</tissue>
    </source>
</reference>
<organism evidence="8 9">
    <name type="scientific">Brassica carinata</name>
    <name type="common">Ethiopian mustard</name>
    <name type="synonym">Abyssinian cabbage</name>
    <dbReference type="NCBI Taxonomy" id="52824"/>
    <lineage>
        <taxon>Eukaryota</taxon>
        <taxon>Viridiplantae</taxon>
        <taxon>Streptophyta</taxon>
        <taxon>Embryophyta</taxon>
        <taxon>Tracheophyta</taxon>
        <taxon>Spermatophyta</taxon>
        <taxon>Magnoliopsida</taxon>
        <taxon>eudicotyledons</taxon>
        <taxon>Gunneridae</taxon>
        <taxon>Pentapetalae</taxon>
        <taxon>rosids</taxon>
        <taxon>malvids</taxon>
        <taxon>Brassicales</taxon>
        <taxon>Brassicaceae</taxon>
        <taxon>Brassiceae</taxon>
        <taxon>Brassica</taxon>
    </lineage>
</organism>
<evidence type="ECO:0000313" key="9">
    <source>
        <dbReference type="Proteomes" id="UP000886595"/>
    </source>
</evidence>
<keyword evidence="5" id="KW-0175">Coiled coil</keyword>
<dbReference type="AlphaFoldDB" id="A0A8X7RQ73"/>
<feature type="domain" description="Ethylene insensitive 3-like DNA-binding" evidence="7">
    <location>
        <begin position="54"/>
        <end position="255"/>
    </location>
</feature>
<evidence type="ECO:0000256" key="3">
    <source>
        <dbReference type="ARBA" id="ARBA00022745"/>
    </source>
</evidence>
<keyword evidence="4" id="KW-0539">Nucleus</keyword>
<comment type="caution">
    <text evidence="8">The sequence shown here is derived from an EMBL/GenBank/DDBJ whole genome shotgun (WGS) entry which is preliminary data.</text>
</comment>
<protein>
    <recommendedName>
        <fullName evidence="7">Ethylene insensitive 3-like DNA-binding domain-containing protein</fullName>
    </recommendedName>
</protein>
<dbReference type="Pfam" id="PF04873">
    <property type="entry name" value="EIN3_DNA-bd"/>
    <property type="match status" value="1"/>
</dbReference>
<dbReference type="EMBL" id="JAAMPC010000009">
    <property type="protein sequence ID" value="KAG2292072.1"/>
    <property type="molecule type" value="Genomic_DNA"/>
</dbReference>
<dbReference type="GO" id="GO:0003677">
    <property type="term" value="F:DNA binding"/>
    <property type="evidence" value="ECO:0007669"/>
    <property type="project" value="TreeGrafter"/>
</dbReference>
<evidence type="ECO:0000256" key="5">
    <source>
        <dbReference type="SAM" id="Coils"/>
    </source>
</evidence>
<dbReference type="InterPro" id="IPR006957">
    <property type="entry name" value="EIN3"/>
</dbReference>
<feature type="coiled-coil region" evidence="5">
    <location>
        <begin position="30"/>
        <end position="64"/>
    </location>
</feature>
<keyword evidence="3" id="KW-0936">Ethylene signaling pathway</keyword>
<dbReference type="GO" id="GO:0003700">
    <property type="term" value="F:DNA-binding transcription factor activity"/>
    <property type="evidence" value="ECO:0007669"/>
    <property type="project" value="InterPro"/>
</dbReference>
<evidence type="ECO:0000256" key="1">
    <source>
        <dbReference type="ARBA" id="ARBA00004123"/>
    </source>
</evidence>